<reference evidence="2" key="2">
    <citation type="submission" date="2017-06" db="EMBL/GenBank/DDBJ databases">
        <title>WGS assembly of Brachypodium distachyon.</title>
        <authorList>
            <consortium name="The International Brachypodium Initiative"/>
            <person name="Lucas S."/>
            <person name="Harmon-Smith M."/>
            <person name="Lail K."/>
            <person name="Tice H."/>
            <person name="Grimwood J."/>
            <person name="Bruce D."/>
            <person name="Barry K."/>
            <person name="Shu S."/>
            <person name="Lindquist E."/>
            <person name="Wang M."/>
            <person name="Pitluck S."/>
            <person name="Vogel J.P."/>
            <person name="Garvin D.F."/>
            <person name="Mockler T.C."/>
            <person name="Schmutz J."/>
            <person name="Rokhsar D."/>
            <person name="Bevan M.W."/>
        </authorList>
    </citation>
    <scope>NUCLEOTIDE SEQUENCE</scope>
    <source>
        <strain evidence="2">Bd21</strain>
    </source>
</reference>
<sequence length="133" mass="14539">RPTQTSFSSVSSQRSRDPREPPAAAEVLLLPVSSFSSGPFTPRLPPLSPLFLDLRRSPADRGLRRRRPGDWLRRRQSPAAHVGKNSKTIGDFHPICDFPSELEVKIVGLQQSIVLPDSGLGDASMGRTLKAVS</sequence>
<dbReference type="EMBL" id="CM000884">
    <property type="protein sequence ID" value="PNT61259.1"/>
    <property type="molecule type" value="Genomic_DNA"/>
</dbReference>
<evidence type="ECO:0000313" key="3">
    <source>
        <dbReference type="EnsemblPlants" id="PNT61259"/>
    </source>
</evidence>
<evidence type="ECO:0000313" key="2">
    <source>
        <dbReference type="EMBL" id="PNT61259.1"/>
    </source>
</evidence>
<name>A0A2K2CGV3_BRADI</name>
<dbReference type="EnsemblPlants" id="PNT61259">
    <property type="protein sequence ID" value="PNT61259"/>
    <property type="gene ID" value="BRADI_5g12912v3"/>
</dbReference>
<feature type="compositionally biased region" description="Basic and acidic residues" evidence="1">
    <location>
        <begin position="59"/>
        <end position="73"/>
    </location>
</feature>
<reference evidence="2 3" key="1">
    <citation type="journal article" date="2010" name="Nature">
        <title>Genome sequencing and analysis of the model grass Brachypodium distachyon.</title>
        <authorList>
            <consortium name="International Brachypodium Initiative"/>
        </authorList>
    </citation>
    <scope>NUCLEOTIDE SEQUENCE [LARGE SCALE GENOMIC DNA]</scope>
    <source>
        <strain evidence="2 3">Bd21</strain>
    </source>
</reference>
<feature type="non-terminal residue" evidence="2">
    <location>
        <position position="1"/>
    </location>
</feature>
<accession>A0A2K2CGV3</accession>
<dbReference type="Proteomes" id="UP000008810">
    <property type="component" value="Chromosome 5"/>
</dbReference>
<keyword evidence="4" id="KW-1185">Reference proteome</keyword>
<feature type="region of interest" description="Disordered" evidence="1">
    <location>
        <begin position="59"/>
        <end position="86"/>
    </location>
</feature>
<feature type="region of interest" description="Disordered" evidence="1">
    <location>
        <begin position="1"/>
        <end position="22"/>
    </location>
</feature>
<evidence type="ECO:0000256" key="1">
    <source>
        <dbReference type="SAM" id="MobiDB-lite"/>
    </source>
</evidence>
<evidence type="ECO:0000313" key="4">
    <source>
        <dbReference type="Proteomes" id="UP000008810"/>
    </source>
</evidence>
<reference evidence="3" key="3">
    <citation type="submission" date="2018-08" db="UniProtKB">
        <authorList>
            <consortium name="EnsemblPlants"/>
        </authorList>
    </citation>
    <scope>IDENTIFICATION</scope>
    <source>
        <strain evidence="3">cv. Bd21</strain>
    </source>
</reference>
<dbReference type="Gramene" id="PNT61259">
    <property type="protein sequence ID" value="PNT61259"/>
    <property type="gene ID" value="BRADI_5g12912v3"/>
</dbReference>
<gene>
    <name evidence="2" type="ORF">BRADI_5g12912v3</name>
</gene>
<proteinExistence type="predicted"/>
<protein>
    <submittedName>
        <fullName evidence="2 3">Uncharacterized protein</fullName>
    </submittedName>
</protein>
<feature type="compositionally biased region" description="Low complexity" evidence="1">
    <location>
        <begin position="1"/>
        <end position="13"/>
    </location>
</feature>
<dbReference type="AlphaFoldDB" id="A0A2K2CGV3"/>
<organism evidence="2">
    <name type="scientific">Brachypodium distachyon</name>
    <name type="common">Purple false brome</name>
    <name type="synonym">Trachynia distachya</name>
    <dbReference type="NCBI Taxonomy" id="15368"/>
    <lineage>
        <taxon>Eukaryota</taxon>
        <taxon>Viridiplantae</taxon>
        <taxon>Streptophyta</taxon>
        <taxon>Embryophyta</taxon>
        <taxon>Tracheophyta</taxon>
        <taxon>Spermatophyta</taxon>
        <taxon>Magnoliopsida</taxon>
        <taxon>Liliopsida</taxon>
        <taxon>Poales</taxon>
        <taxon>Poaceae</taxon>
        <taxon>BOP clade</taxon>
        <taxon>Pooideae</taxon>
        <taxon>Stipodae</taxon>
        <taxon>Brachypodieae</taxon>
        <taxon>Brachypodium</taxon>
    </lineage>
</organism>